<protein>
    <submittedName>
        <fullName evidence="5">Calpain 10</fullName>
    </submittedName>
</protein>
<dbReference type="InterPro" id="IPR038765">
    <property type="entry name" value="Papain-like_cys_pep_sf"/>
</dbReference>
<accession>A0A8C6TVR4</accession>
<dbReference type="AlphaFoldDB" id="A0A8C6TVR4"/>
<dbReference type="Proteomes" id="UP000694523">
    <property type="component" value="Unplaced"/>
</dbReference>
<dbReference type="SMART" id="SM00720">
    <property type="entry name" value="calpain_III"/>
    <property type="match status" value="2"/>
</dbReference>
<dbReference type="PRINTS" id="PR00704">
    <property type="entry name" value="CALPAIN"/>
</dbReference>
<dbReference type="PANTHER" id="PTHR10183">
    <property type="entry name" value="CALPAIN"/>
    <property type="match status" value="1"/>
</dbReference>
<dbReference type="PANTHER" id="PTHR10183:SF30">
    <property type="entry name" value="CALPAIN-10"/>
    <property type="match status" value="1"/>
</dbReference>
<evidence type="ECO:0000313" key="5">
    <source>
        <dbReference type="Ensembl" id="ENSNMLP00000026227.1"/>
    </source>
</evidence>
<evidence type="ECO:0000256" key="3">
    <source>
        <dbReference type="PROSITE-ProRule" id="PRU00239"/>
    </source>
</evidence>
<dbReference type="GO" id="GO:0004198">
    <property type="term" value="F:calcium-dependent cysteine-type endopeptidase activity"/>
    <property type="evidence" value="ECO:0007669"/>
    <property type="project" value="InterPro"/>
</dbReference>
<dbReference type="InterPro" id="IPR001300">
    <property type="entry name" value="Peptidase_C2_calpain_cat"/>
</dbReference>
<dbReference type="GO" id="GO:0006508">
    <property type="term" value="P:proteolysis"/>
    <property type="evidence" value="ECO:0007669"/>
    <property type="project" value="UniProtKB-KW"/>
</dbReference>
<dbReference type="FunFam" id="2.60.120.380:FF:000006">
    <property type="entry name" value="Calpain 10"/>
    <property type="match status" value="1"/>
</dbReference>
<feature type="active site" evidence="2 3">
    <location>
        <position position="74"/>
    </location>
</feature>
<dbReference type="SUPFAM" id="SSF49758">
    <property type="entry name" value="Calpain large subunit, middle domain (domain III)"/>
    <property type="match status" value="2"/>
</dbReference>
<keyword evidence="3" id="KW-0378">Hydrolase</keyword>
<dbReference type="InterPro" id="IPR022683">
    <property type="entry name" value="Calpain_III"/>
</dbReference>
<evidence type="ECO:0000256" key="2">
    <source>
        <dbReference type="PIRSR" id="PIRSR622684-1"/>
    </source>
</evidence>
<keyword evidence="3" id="KW-0788">Thiol protease</keyword>
<sequence>MEQEEKGEGEDAGLFVDLDFPADDLALFSDSSTPIAKLKGSITWLRPQDICQSPAFFPEDISLGYAKQGLLGDCWLLCACTHLLQNKHLFNKVIPPDQPLWGDCDYKGFFHFNFWQFGHWKDVIIDDLLPCVNSKLCFSRCLSPTAFWVALLEKAYAKLHGSYERLWAGQVSEAFVDLTGGLAERWSLGNFGSEEENIKHDTDLVMRRTSGCSLVKSVKDNCILSCSTQSRPTVEGTTEPGQYHALNVLEWLEVNTVFGHKVHLLRIRNPWGRCCWDGSWVEGGQGWSSLDPVCAMDLQARISQGEFWLDEEEFVSMFDDVTAGYEINVNGHLKSIYSGNMLIHSHQLAGEWIKGYSAGGSRNSNSYGTNPKYWLKVSERGEVLVSLLQHKEKKRIDKSTQMPFKDLRIIHNQLYQAIALHIWKVEKRRFNLRRVLNKAPITSTHCHAYDREVVIHQELESGYYLVIPSTYQPEAEAHYLIRVFSSSSISLSALKSPALSLPVGDWEDTYFQGAWVEGSTAGGSRNFQSHWSNPRFLFSVCDDAIKTPGVNVQISLHQTHPKKELHPIGFHIYEAKDGVFRSKSPQDDEPVASCIPHSYNQVVSVSCHLSPGVYTIVPSTFEPDCPGKFTLCISHRVHRKVVKCQETLGRTIQEVCLSVNVELNFLCTNYVL</sequence>
<feature type="active site" evidence="2 3">
    <location>
        <position position="244"/>
    </location>
</feature>
<dbReference type="Ensembl" id="ENSNMLT00000029303.1">
    <property type="protein sequence ID" value="ENSNMLP00000026227.1"/>
    <property type="gene ID" value="ENSNMLG00000016721.1"/>
</dbReference>
<dbReference type="GO" id="GO:0005737">
    <property type="term" value="C:cytoplasm"/>
    <property type="evidence" value="ECO:0007669"/>
    <property type="project" value="TreeGrafter"/>
</dbReference>
<dbReference type="Pfam" id="PF00648">
    <property type="entry name" value="Peptidase_C2"/>
    <property type="match status" value="1"/>
</dbReference>
<dbReference type="InterPro" id="IPR036213">
    <property type="entry name" value="Calpain_III_sf"/>
</dbReference>
<dbReference type="Pfam" id="PF01067">
    <property type="entry name" value="Calpain_III"/>
    <property type="match status" value="2"/>
</dbReference>
<dbReference type="InterPro" id="IPR022684">
    <property type="entry name" value="Calpain_cysteine_protease"/>
</dbReference>
<organism evidence="5 6">
    <name type="scientific">Neogobius melanostomus</name>
    <name type="common">round goby</name>
    <dbReference type="NCBI Taxonomy" id="47308"/>
    <lineage>
        <taxon>Eukaryota</taxon>
        <taxon>Metazoa</taxon>
        <taxon>Chordata</taxon>
        <taxon>Craniata</taxon>
        <taxon>Vertebrata</taxon>
        <taxon>Euteleostomi</taxon>
        <taxon>Actinopterygii</taxon>
        <taxon>Neopterygii</taxon>
        <taxon>Teleostei</taxon>
        <taxon>Neoteleostei</taxon>
        <taxon>Acanthomorphata</taxon>
        <taxon>Gobiaria</taxon>
        <taxon>Gobiiformes</taxon>
        <taxon>Gobioidei</taxon>
        <taxon>Gobiidae</taxon>
        <taxon>Benthophilinae</taxon>
        <taxon>Neogobiini</taxon>
        <taxon>Neogobius</taxon>
    </lineage>
</organism>
<dbReference type="SMART" id="SM00230">
    <property type="entry name" value="CysPc"/>
    <property type="match status" value="1"/>
</dbReference>
<dbReference type="CDD" id="cd00044">
    <property type="entry name" value="CysPc"/>
    <property type="match status" value="1"/>
</dbReference>
<feature type="domain" description="Calpain catalytic" evidence="4">
    <location>
        <begin position="14"/>
        <end position="321"/>
    </location>
</feature>
<dbReference type="InterPro" id="IPR022682">
    <property type="entry name" value="Calpain_domain_III"/>
</dbReference>
<dbReference type="PROSITE" id="PS50203">
    <property type="entry name" value="CALPAIN_CAT"/>
    <property type="match status" value="1"/>
</dbReference>
<proteinExistence type="inferred from homology"/>
<dbReference type="Gene3D" id="2.60.120.380">
    <property type="match status" value="2"/>
</dbReference>
<evidence type="ECO:0000313" key="6">
    <source>
        <dbReference type="Proteomes" id="UP000694523"/>
    </source>
</evidence>
<keyword evidence="6" id="KW-1185">Reference proteome</keyword>
<reference evidence="5" key="1">
    <citation type="submission" date="2025-08" db="UniProtKB">
        <authorList>
            <consortium name="Ensembl"/>
        </authorList>
    </citation>
    <scope>IDENTIFICATION</scope>
</reference>
<feature type="active site" evidence="2 3">
    <location>
        <position position="269"/>
    </location>
</feature>
<evidence type="ECO:0000259" key="4">
    <source>
        <dbReference type="PROSITE" id="PS50203"/>
    </source>
</evidence>
<comment type="similarity">
    <text evidence="1">Belongs to the peptidase C2 family.</text>
</comment>
<evidence type="ECO:0000256" key="1">
    <source>
        <dbReference type="ARBA" id="ARBA00007623"/>
    </source>
</evidence>
<reference evidence="5" key="2">
    <citation type="submission" date="2025-09" db="UniProtKB">
        <authorList>
            <consortium name="Ensembl"/>
        </authorList>
    </citation>
    <scope>IDENTIFICATION</scope>
</reference>
<dbReference type="Gene3D" id="3.90.70.10">
    <property type="entry name" value="Cysteine proteinases"/>
    <property type="match status" value="1"/>
</dbReference>
<keyword evidence="3" id="KW-0645">Protease</keyword>
<name>A0A8C6TVR4_9GOBI</name>
<dbReference type="SUPFAM" id="SSF54001">
    <property type="entry name" value="Cysteine proteinases"/>
    <property type="match status" value="1"/>
</dbReference>